<dbReference type="GO" id="GO:0009893">
    <property type="term" value="P:positive regulation of metabolic process"/>
    <property type="evidence" value="ECO:0007669"/>
    <property type="project" value="UniProtKB-ARBA"/>
</dbReference>
<dbReference type="STRING" id="428992.SAMN05216272_11132"/>
<protein>
    <submittedName>
        <fullName evidence="7">AraC-type DNA-binding protein</fullName>
    </submittedName>
</protein>
<dbReference type="PROSITE" id="PS01124">
    <property type="entry name" value="HTH_ARAC_FAMILY_2"/>
    <property type="match status" value="1"/>
</dbReference>
<dbReference type="RefSeq" id="WP_244507246.1">
    <property type="nucleotide sequence ID" value="NZ_FNDS01000011.1"/>
</dbReference>
<dbReference type="PROSITE" id="PS00041">
    <property type="entry name" value="HTH_ARAC_FAMILY_1"/>
    <property type="match status" value="1"/>
</dbReference>
<comment type="subcellular location">
    <subcellularLocation>
        <location evidence="1">Cytoplasm</location>
    </subcellularLocation>
</comment>
<evidence type="ECO:0000256" key="5">
    <source>
        <dbReference type="ARBA" id="ARBA00037345"/>
    </source>
</evidence>
<organism evidence="7 8">
    <name type="scientific">Pseudomonas panipatensis</name>
    <dbReference type="NCBI Taxonomy" id="428992"/>
    <lineage>
        <taxon>Bacteria</taxon>
        <taxon>Pseudomonadati</taxon>
        <taxon>Pseudomonadota</taxon>
        <taxon>Gammaproteobacteria</taxon>
        <taxon>Pseudomonadales</taxon>
        <taxon>Pseudomonadaceae</taxon>
        <taxon>Pseudomonas</taxon>
    </lineage>
</organism>
<dbReference type="SUPFAM" id="SSF46689">
    <property type="entry name" value="Homeodomain-like"/>
    <property type="match status" value="2"/>
</dbReference>
<dbReference type="InterPro" id="IPR009057">
    <property type="entry name" value="Homeodomain-like_sf"/>
</dbReference>
<dbReference type="InterPro" id="IPR050204">
    <property type="entry name" value="AraC_XylS_family_regulators"/>
</dbReference>
<reference evidence="8" key="1">
    <citation type="submission" date="2016-10" db="EMBL/GenBank/DDBJ databases">
        <authorList>
            <person name="Varghese N."/>
            <person name="Submissions S."/>
        </authorList>
    </citation>
    <scope>NUCLEOTIDE SEQUENCE [LARGE SCALE GENOMIC DNA]</scope>
    <source>
        <strain evidence="8">CCM 7469</strain>
    </source>
</reference>
<dbReference type="Pfam" id="PF12833">
    <property type="entry name" value="HTH_18"/>
    <property type="match status" value="1"/>
</dbReference>
<evidence type="ECO:0000313" key="8">
    <source>
        <dbReference type="Proteomes" id="UP000199636"/>
    </source>
</evidence>
<dbReference type="PANTHER" id="PTHR46796:SF14">
    <property type="entry name" value="TRANSCRIPTIONAL REGULATORY PROTEIN"/>
    <property type="match status" value="1"/>
</dbReference>
<dbReference type="PANTHER" id="PTHR46796">
    <property type="entry name" value="HTH-TYPE TRANSCRIPTIONAL ACTIVATOR RHAS-RELATED"/>
    <property type="match status" value="1"/>
</dbReference>
<evidence type="ECO:0000313" key="7">
    <source>
        <dbReference type="EMBL" id="SDI52291.1"/>
    </source>
</evidence>
<dbReference type="SMART" id="SM00342">
    <property type="entry name" value="HTH_ARAC"/>
    <property type="match status" value="1"/>
</dbReference>
<evidence type="ECO:0000256" key="2">
    <source>
        <dbReference type="ARBA" id="ARBA00023015"/>
    </source>
</evidence>
<evidence type="ECO:0000259" key="6">
    <source>
        <dbReference type="PROSITE" id="PS01124"/>
    </source>
</evidence>
<dbReference type="InterPro" id="IPR018060">
    <property type="entry name" value="HTH_AraC"/>
</dbReference>
<dbReference type="GO" id="GO:0043565">
    <property type="term" value="F:sequence-specific DNA binding"/>
    <property type="evidence" value="ECO:0007669"/>
    <property type="project" value="InterPro"/>
</dbReference>
<evidence type="ECO:0000256" key="1">
    <source>
        <dbReference type="ARBA" id="ARBA00004496"/>
    </source>
</evidence>
<name>A0A1G8L9G6_9PSED</name>
<feature type="domain" description="HTH araC/xylS-type" evidence="6">
    <location>
        <begin position="27"/>
        <end position="125"/>
    </location>
</feature>
<keyword evidence="8" id="KW-1185">Reference proteome</keyword>
<keyword evidence="3 7" id="KW-0238">DNA-binding</keyword>
<dbReference type="Proteomes" id="UP000199636">
    <property type="component" value="Unassembled WGS sequence"/>
</dbReference>
<dbReference type="EMBL" id="FNDS01000011">
    <property type="protein sequence ID" value="SDI52291.1"/>
    <property type="molecule type" value="Genomic_DNA"/>
</dbReference>
<dbReference type="AlphaFoldDB" id="A0A1G8L9G6"/>
<keyword evidence="2" id="KW-0805">Transcription regulation</keyword>
<comment type="function">
    <text evidence="5">Regulatory protein of the TOL plasmid xyl operons. XylS activates the xylXYZLTEGFJQKIH operon required for the degradation of toluene, m-xylene and p-xylene.</text>
</comment>
<sequence length="127" mass="14279">METRIASMTCQDPPAGSRRGLAHWQRERATALLLEHLDAGIEVSALAQACALSRSDFTRKFKVSTGLSPHAWLRRQRVEKAKRLLMQAHCTLAEIGLECGFFDQAHFCRTFSQLEGITPRGWQRQAG</sequence>
<accession>A0A1G8L9G6</accession>
<evidence type="ECO:0000256" key="4">
    <source>
        <dbReference type="ARBA" id="ARBA00023163"/>
    </source>
</evidence>
<dbReference type="GO" id="GO:0003700">
    <property type="term" value="F:DNA-binding transcription factor activity"/>
    <property type="evidence" value="ECO:0007669"/>
    <property type="project" value="InterPro"/>
</dbReference>
<keyword evidence="4" id="KW-0804">Transcription</keyword>
<gene>
    <name evidence="7" type="ORF">SAMN05216272_11132</name>
</gene>
<evidence type="ECO:0000256" key="3">
    <source>
        <dbReference type="ARBA" id="ARBA00023125"/>
    </source>
</evidence>
<dbReference type="InterPro" id="IPR018062">
    <property type="entry name" value="HTH_AraC-typ_CS"/>
</dbReference>
<proteinExistence type="predicted"/>
<dbReference type="GO" id="GO:0005737">
    <property type="term" value="C:cytoplasm"/>
    <property type="evidence" value="ECO:0007669"/>
    <property type="project" value="UniProtKB-SubCell"/>
</dbReference>
<dbReference type="Gene3D" id="1.10.10.60">
    <property type="entry name" value="Homeodomain-like"/>
    <property type="match status" value="2"/>
</dbReference>